<dbReference type="EMBL" id="CP023004">
    <property type="protein sequence ID" value="AWI09661.1"/>
    <property type="molecule type" value="Genomic_DNA"/>
</dbReference>
<gene>
    <name evidence="2" type="ORF">CKA38_10725</name>
</gene>
<dbReference type="AlphaFoldDB" id="A0A2U8E492"/>
<protein>
    <submittedName>
        <fullName evidence="2">Uncharacterized protein</fullName>
    </submittedName>
</protein>
<dbReference type="Proteomes" id="UP000244896">
    <property type="component" value="Chromosome"/>
</dbReference>
<feature type="transmembrane region" description="Helical" evidence="1">
    <location>
        <begin position="18"/>
        <end position="38"/>
    </location>
</feature>
<evidence type="ECO:0000313" key="3">
    <source>
        <dbReference type="Proteomes" id="UP000244896"/>
    </source>
</evidence>
<keyword evidence="3" id="KW-1185">Reference proteome</keyword>
<evidence type="ECO:0000313" key="2">
    <source>
        <dbReference type="EMBL" id="AWI09661.1"/>
    </source>
</evidence>
<evidence type="ECO:0000256" key="1">
    <source>
        <dbReference type="SAM" id="Phobius"/>
    </source>
</evidence>
<dbReference type="KEGG" id="elut:CKA38_10725"/>
<keyword evidence="1" id="KW-1133">Transmembrane helix</keyword>
<proteinExistence type="predicted"/>
<accession>A0A2U8E492</accession>
<keyword evidence="1" id="KW-0812">Transmembrane</keyword>
<reference evidence="2 3" key="1">
    <citation type="journal article" date="2018" name="Syst. Appl. Microbiol.">
        <title>Ereboglobus luteus gen. nov. sp. nov. from cockroach guts, and new insights into the oxygen relationship of the genera Opitutus and Didymococcus (Verrucomicrobia: Opitutaceae).</title>
        <authorList>
            <person name="Tegtmeier D."/>
            <person name="Belitz A."/>
            <person name="Radek R."/>
            <person name="Heimerl T."/>
            <person name="Brune A."/>
        </authorList>
    </citation>
    <scope>NUCLEOTIDE SEQUENCE [LARGE SCALE GENOMIC DNA]</scope>
    <source>
        <strain evidence="2 3">Ho45</strain>
    </source>
</reference>
<keyword evidence="1" id="KW-0472">Membrane</keyword>
<name>A0A2U8E492_9BACT</name>
<sequence>MDPCGSERATKKSIAGKVWILAFVVIALSAVIAAYYIGRHIGQHNARLEIDSEARYRVYLVERIARLESEIVNKEERRNRTKEWEDRADKRRLETLRAELSAAKLQPRLADLLDPPPPSLVDPALYEKIWMSRSIKDVFGLMVEFYDKTGVKRHQTVYQYLEGKNLMIPSKNNMSDDQARVIGTDAADAVHELYLRAKRRDKALDEGIPIPSKEKTSEK</sequence>
<organism evidence="2 3">
    <name type="scientific">Ereboglobus luteus</name>
    <dbReference type="NCBI Taxonomy" id="1796921"/>
    <lineage>
        <taxon>Bacteria</taxon>
        <taxon>Pseudomonadati</taxon>
        <taxon>Verrucomicrobiota</taxon>
        <taxon>Opitutia</taxon>
        <taxon>Opitutales</taxon>
        <taxon>Opitutaceae</taxon>
        <taxon>Ereboglobus</taxon>
    </lineage>
</organism>